<protein>
    <submittedName>
        <fullName evidence="2">Uncharacterized protein</fullName>
    </submittedName>
</protein>
<reference evidence="2" key="1">
    <citation type="journal article" date="2020" name="Nature">
        <title>Giant virus diversity and host interactions through global metagenomics.</title>
        <authorList>
            <person name="Schulz F."/>
            <person name="Roux S."/>
            <person name="Paez-Espino D."/>
            <person name="Jungbluth S."/>
            <person name="Walsh D.A."/>
            <person name="Denef V.J."/>
            <person name="McMahon K.D."/>
            <person name="Konstantinidis K.T."/>
            <person name="Eloe-Fadrosh E.A."/>
            <person name="Kyrpides N.C."/>
            <person name="Woyke T."/>
        </authorList>
    </citation>
    <scope>NUCLEOTIDE SEQUENCE</scope>
    <source>
        <strain evidence="2">GVMAG-M-3300020185-18</strain>
    </source>
</reference>
<organism evidence="2">
    <name type="scientific">viral metagenome</name>
    <dbReference type="NCBI Taxonomy" id="1070528"/>
    <lineage>
        <taxon>unclassified sequences</taxon>
        <taxon>metagenomes</taxon>
        <taxon>organismal metagenomes</taxon>
    </lineage>
</organism>
<keyword evidence="1" id="KW-0472">Membrane</keyword>
<evidence type="ECO:0000256" key="1">
    <source>
        <dbReference type="SAM" id="Phobius"/>
    </source>
</evidence>
<name>A0A6C0C3N7_9ZZZZ</name>
<evidence type="ECO:0000313" key="2">
    <source>
        <dbReference type="EMBL" id="QHS98932.1"/>
    </source>
</evidence>
<proteinExistence type="predicted"/>
<feature type="transmembrane region" description="Helical" evidence="1">
    <location>
        <begin position="35"/>
        <end position="54"/>
    </location>
</feature>
<sequence length="112" mass="13491">MNYRKTTHLVEPGVSYFLEETLKNCNKEKIKYSNIIFNGFLVLVFVIIIGLIYYNKKNLTETQKKEKKELTQTYFLEQIKKLSEIEKKKLNMSITNLPKFENDFVYYDKKFI</sequence>
<dbReference type="AlphaFoldDB" id="A0A6C0C3N7"/>
<dbReference type="EMBL" id="MN739330">
    <property type="protein sequence ID" value="QHS98932.1"/>
    <property type="molecule type" value="Genomic_DNA"/>
</dbReference>
<keyword evidence="1" id="KW-1133">Transmembrane helix</keyword>
<accession>A0A6C0C3N7</accession>
<keyword evidence="1" id="KW-0812">Transmembrane</keyword>